<organism evidence="2 3">
    <name type="scientific">Phakopsora pachyrhizi</name>
    <name type="common">Asian soybean rust disease fungus</name>
    <dbReference type="NCBI Taxonomy" id="170000"/>
    <lineage>
        <taxon>Eukaryota</taxon>
        <taxon>Fungi</taxon>
        <taxon>Dikarya</taxon>
        <taxon>Basidiomycota</taxon>
        <taxon>Pucciniomycotina</taxon>
        <taxon>Pucciniomycetes</taxon>
        <taxon>Pucciniales</taxon>
        <taxon>Phakopsoraceae</taxon>
        <taxon>Phakopsora</taxon>
    </lineage>
</organism>
<accession>A0AAV0AH83</accession>
<feature type="compositionally biased region" description="Polar residues" evidence="1">
    <location>
        <begin position="312"/>
        <end position="347"/>
    </location>
</feature>
<reference evidence="2" key="1">
    <citation type="submission" date="2022-06" db="EMBL/GenBank/DDBJ databases">
        <authorList>
            <consortium name="SYNGENTA / RWTH Aachen University"/>
        </authorList>
    </citation>
    <scope>NUCLEOTIDE SEQUENCE</scope>
</reference>
<evidence type="ECO:0000256" key="1">
    <source>
        <dbReference type="SAM" id="MobiDB-lite"/>
    </source>
</evidence>
<feature type="compositionally biased region" description="Polar residues" evidence="1">
    <location>
        <begin position="596"/>
        <end position="605"/>
    </location>
</feature>
<keyword evidence="3" id="KW-1185">Reference proteome</keyword>
<feature type="region of interest" description="Disordered" evidence="1">
    <location>
        <begin position="363"/>
        <end position="390"/>
    </location>
</feature>
<dbReference type="Proteomes" id="UP001153365">
    <property type="component" value="Unassembled WGS sequence"/>
</dbReference>
<evidence type="ECO:0000313" key="2">
    <source>
        <dbReference type="EMBL" id="CAH7666664.1"/>
    </source>
</evidence>
<feature type="region of interest" description="Disordered" evidence="1">
    <location>
        <begin position="510"/>
        <end position="605"/>
    </location>
</feature>
<feature type="region of interest" description="Disordered" evidence="1">
    <location>
        <begin position="307"/>
        <end position="347"/>
    </location>
</feature>
<feature type="compositionally biased region" description="Basic residues" evidence="1">
    <location>
        <begin position="524"/>
        <end position="534"/>
    </location>
</feature>
<dbReference type="AlphaFoldDB" id="A0AAV0AH83"/>
<gene>
    <name evidence="2" type="ORF">PPACK8108_LOCUS1013</name>
</gene>
<evidence type="ECO:0000313" key="3">
    <source>
        <dbReference type="Proteomes" id="UP001153365"/>
    </source>
</evidence>
<dbReference type="EMBL" id="CALTRL010000143">
    <property type="protein sequence ID" value="CAH7666664.1"/>
    <property type="molecule type" value="Genomic_DNA"/>
</dbReference>
<protein>
    <submittedName>
        <fullName evidence="2">Expressed protein</fullName>
    </submittedName>
</protein>
<proteinExistence type="predicted"/>
<comment type="caution">
    <text evidence="2">The sequence shown here is derived from an EMBL/GenBank/DDBJ whole genome shotgun (WGS) entry which is preliminary data.</text>
</comment>
<sequence>MDFAASGYGEQNFNEYINWNLVLDNQDPTPVMPAQNLYPQQTINYAEADSAIGSRRIFDNSVYPGFNTAASYPTASYSAAGFQNQAIFWNQEPQRYYQAPYATFAGVDNYPRVPVNSYNSGLNSTISVEAPLETILPLEIGASQNIHVPLLGQQIDSGAIVNYATNHFETRELSAPIYPLGIESGLWTVVNYPFDPSANVPIAPMEAEFGFGTTANSQFGLLGSVPMVPPVPESQLEIMVNSEFALLENDNTVSPEPDGELRDIVSPQETLVRAPFNLLAHEPIAPPVSEIEQESVVNPLIERIGSLEPENVTDSTVSPPSSFSENQQQSGSGATVSPTTSLSQNQKQSGPIAWTYYENQIESDSSDIESPRGEFKPISKAKKNSPEVKKARPRKEIRMFTASQQLKLNFRKFKPCDPLIRETEQFDGDEDFWCHLCAKDDGFDRVYNFVRHVIIHDPKRRALICVLHGCTTGNLYKHDIKSHYRDFHGITEEEGLNDFVEMSTENTISRKELEELNKSNASKKSTKTSRKRKRGALDATVEHEEQNESNASEISTRASRKKRGASAATAEPEEQSESNSSENSTQASKKRKRGASTATAESREA</sequence>
<name>A0AAV0AH83_PHAPC</name>